<accession>A0ABP1CMI1</accession>
<dbReference type="EMBL" id="OZ037944">
    <property type="protein sequence ID" value="CAL1696918.1"/>
    <property type="molecule type" value="Genomic_DNA"/>
</dbReference>
<evidence type="ECO:0000313" key="2">
    <source>
        <dbReference type="Proteomes" id="UP001497453"/>
    </source>
</evidence>
<protein>
    <submittedName>
        <fullName evidence="1">Uncharacterized protein</fullName>
    </submittedName>
</protein>
<evidence type="ECO:0000313" key="1">
    <source>
        <dbReference type="EMBL" id="CAL1696918.1"/>
    </source>
</evidence>
<name>A0ABP1CMI1_9APHY</name>
<proteinExistence type="predicted"/>
<keyword evidence="2" id="KW-1185">Reference proteome</keyword>
<organism evidence="1 2">
    <name type="scientific">Somion occarium</name>
    <dbReference type="NCBI Taxonomy" id="3059160"/>
    <lineage>
        <taxon>Eukaryota</taxon>
        <taxon>Fungi</taxon>
        <taxon>Dikarya</taxon>
        <taxon>Basidiomycota</taxon>
        <taxon>Agaricomycotina</taxon>
        <taxon>Agaricomycetes</taxon>
        <taxon>Polyporales</taxon>
        <taxon>Cerrenaceae</taxon>
        <taxon>Somion</taxon>
    </lineage>
</organism>
<gene>
    <name evidence="1" type="ORF">GFSPODELE1_LOCUS1404</name>
</gene>
<sequence>MACTNVTIFTAADTPLRADATIALTVVPPIQGHTASALVPFAWKVLTFHAHVSEQRQFRLYPARRITEVFVHSGDQTDQQFVTYSDNGAGLGPNQHLALESGRWTSDPLFDIPPDTSFAINRDIEDHLLSIGSSSPGIPFEPMILLPALKHKQGALFRYPCQLQAWEVESRCVVGQLLTDRGPGLFTVEGDPSPIDAGMLAGDVGFKLYTDSDGRLALETIQPRQILILHPAPLPLMIPRQQSSQTHLQLLPRRLRLASLAQQQIFVLPSSSNHCIHRLGRPRSSSLPRCNLQLDLPYFYPHF</sequence>
<reference evidence="2" key="1">
    <citation type="submission" date="2024-04" db="EMBL/GenBank/DDBJ databases">
        <authorList>
            <person name="Shaw F."/>
            <person name="Minotto A."/>
        </authorList>
    </citation>
    <scope>NUCLEOTIDE SEQUENCE [LARGE SCALE GENOMIC DNA]</scope>
</reference>
<dbReference type="Proteomes" id="UP001497453">
    <property type="component" value="Chromosome 1"/>
</dbReference>